<evidence type="ECO:0000313" key="2">
    <source>
        <dbReference type="Proteomes" id="UP000054538"/>
    </source>
</evidence>
<reference evidence="2" key="2">
    <citation type="submission" date="2015-01" db="EMBL/GenBank/DDBJ databases">
        <title>Evolutionary Origins and Diversification of the Mycorrhizal Mutualists.</title>
        <authorList>
            <consortium name="DOE Joint Genome Institute"/>
            <consortium name="Mycorrhizal Genomics Consortium"/>
            <person name="Kohler A."/>
            <person name="Kuo A."/>
            <person name="Nagy L.G."/>
            <person name="Floudas D."/>
            <person name="Copeland A."/>
            <person name="Barry K.W."/>
            <person name="Cichocki N."/>
            <person name="Veneault-Fourrey C."/>
            <person name="LaButti K."/>
            <person name="Lindquist E.A."/>
            <person name="Lipzen A."/>
            <person name="Lundell T."/>
            <person name="Morin E."/>
            <person name="Murat C."/>
            <person name="Riley R."/>
            <person name="Ohm R."/>
            <person name="Sun H."/>
            <person name="Tunlid A."/>
            <person name="Henrissat B."/>
            <person name="Grigoriev I.V."/>
            <person name="Hibbett D.S."/>
            <person name="Martin F."/>
        </authorList>
    </citation>
    <scope>NUCLEOTIDE SEQUENCE [LARGE SCALE GENOMIC DNA]</scope>
    <source>
        <strain evidence="2">Ve08.2h10</strain>
    </source>
</reference>
<proteinExistence type="predicted"/>
<dbReference type="AlphaFoldDB" id="A0A0D0CYK2"/>
<dbReference type="HOGENOM" id="CLU_186482_0_0_1"/>
<reference evidence="1 2" key="1">
    <citation type="submission" date="2014-04" db="EMBL/GenBank/DDBJ databases">
        <authorList>
            <consortium name="DOE Joint Genome Institute"/>
            <person name="Kuo A."/>
            <person name="Kohler A."/>
            <person name="Jargeat P."/>
            <person name="Nagy L.G."/>
            <person name="Floudas D."/>
            <person name="Copeland A."/>
            <person name="Barry K.W."/>
            <person name="Cichocki N."/>
            <person name="Veneault-Fourrey C."/>
            <person name="LaButti K."/>
            <person name="Lindquist E.A."/>
            <person name="Lipzen A."/>
            <person name="Lundell T."/>
            <person name="Morin E."/>
            <person name="Murat C."/>
            <person name="Sun H."/>
            <person name="Tunlid A."/>
            <person name="Henrissat B."/>
            <person name="Grigoriev I.V."/>
            <person name="Hibbett D.S."/>
            <person name="Martin F."/>
            <person name="Nordberg H.P."/>
            <person name="Cantor M.N."/>
            <person name="Hua S.X."/>
        </authorList>
    </citation>
    <scope>NUCLEOTIDE SEQUENCE [LARGE SCALE GENOMIC DNA]</scope>
    <source>
        <strain evidence="1 2">Ve08.2h10</strain>
    </source>
</reference>
<accession>A0A0D0CYK2</accession>
<protein>
    <submittedName>
        <fullName evidence="1">Uncharacterized protein</fullName>
    </submittedName>
</protein>
<dbReference type="EMBL" id="KN827558">
    <property type="protein sequence ID" value="KIK76306.1"/>
    <property type="molecule type" value="Genomic_DNA"/>
</dbReference>
<evidence type="ECO:0000313" key="1">
    <source>
        <dbReference type="EMBL" id="KIK76306.1"/>
    </source>
</evidence>
<dbReference type="STRING" id="930991.A0A0D0CYK2"/>
<organism evidence="1 2">
    <name type="scientific">Paxillus rubicundulus Ve08.2h10</name>
    <dbReference type="NCBI Taxonomy" id="930991"/>
    <lineage>
        <taxon>Eukaryota</taxon>
        <taxon>Fungi</taxon>
        <taxon>Dikarya</taxon>
        <taxon>Basidiomycota</taxon>
        <taxon>Agaricomycotina</taxon>
        <taxon>Agaricomycetes</taxon>
        <taxon>Agaricomycetidae</taxon>
        <taxon>Boletales</taxon>
        <taxon>Paxilineae</taxon>
        <taxon>Paxillaceae</taxon>
        <taxon>Paxillus</taxon>
    </lineage>
</organism>
<keyword evidence="2" id="KW-1185">Reference proteome</keyword>
<dbReference type="InParanoid" id="A0A0D0CYK2"/>
<gene>
    <name evidence="1" type="ORF">PAXRUDRAFT_170343</name>
</gene>
<name>A0A0D0CYK2_9AGAM</name>
<dbReference type="Proteomes" id="UP000054538">
    <property type="component" value="Unassembled WGS sequence"/>
</dbReference>
<dbReference type="OrthoDB" id="3247418at2759"/>
<sequence>MKVYLKCVKTIFLKIGWWPNHHALLHLDDFLCRYGPMHGWWMFPFKRVIGSLQKMNTNHKIG</sequence>